<dbReference type="OrthoDB" id="9779041at2"/>
<evidence type="ECO:0000256" key="3">
    <source>
        <dbReference type="ARBA" id="ARBA00011989"/>
    </source>
</evidence>
<dbReference type="InterPro" id="IPR006368">
    <property type="entry name" value="GDP_Man_deHydtase"/>
</dbReference>
<dbReference type="KEGG" id="saf:SULAZ_1202"/>
<comment type="cofactor">
    <cofactor evidence="1 6">
        <name>NADP(+)</name>
        <dbReference type="ChEBI" id="CHEBI:58349"/>
    </cofactor>
</comment>
<name>C1DVN5_SULAA</name>
<proteinExistence type="inferred from homology"/>
<dbReference type="PANTHER" id="PTHR43715:SF1">
    <property type="entry name" value="GDP-MANNOSE 4,6 DEHYDRATASE"/>
    <property type="match status" value="1"/>
</dbReference>
<organism evidence="8 9">
    <name type="scientific">Sulfurihydrogenibium azorense (strain DSM 15241 / OCM 825 / Az-Fu1)</name>
    <dbReference type="NCBI Taxonomy" id="204536"/>
    <lineage>
        <taxon>Bacteria</taxon>
        <taxon>Pseudomonadati</taxon>
        <taxon>Aquificota</taxon>
        <taxon>Aquificia</taxon>
        <taxon>Aquificales</taxon>
        <taxon>Hydrogenothermaceae</taxon>
        <taxon>Sulfurihydrogenibium</taxon>
    </lineage>
</organism>
<dbReference type="eggNOG" id="COG1089">
    <property type="taxonomic scope" value="Bacteria"/>
</dbReference>
<dbReference type="CDD" id="cd05260">
    <property type="entry name" value="GDP_MD_SDR_e"/>
    <property type="match status" value="1"/>
</dbReference>
<dbReference type="EMBL" id="CP001229">
    <property type="protein sequence ID" value="ACN98863.1"/>
    <property type="molecule type" value="Genomic_DNA"/>
</dbReference>
<dbReference type="GO" id="GO:0008446">
    <property type="term" value="F:GDP-mannose 4,6-dehydratase activity"/>
    <property type="evidence" value="ECO:0007669"/>
    <property type="project" value="UniProtKB-UniRule"/>
</dbReference>
<dbReference type="Gene3D" id="3.40.50.720">
    <property type="entry name" value="NAD(P)-binding Rossmann-like Domain"/>
    <property type="match status" value="1"/>
</dbReference>
<evidence type="ECO:0000256" key="1">
    <source>
        <dbReference type="ARBA" id="ARBA00001937"/>
    </source>
</evidence>
<comment type="catalytic activity">
    <reaction evidence="6">
        <text>GDP-alpha-D-mannose = GDP-4-dehydro-alpha-D-rhamnose + H2O</text>
        <dbReference type="Rhea" id="RHEA:23820"/>
        <dbReference type="ChEBI" id="CHEBI:15377"/>
        <dbReference type="ChEBI" id="CHEBI:57527"/>
        <dbReference type="ChEBI" id="CHEBI:57964"/>
        <dbReference type="EC" id="4.2.1.47"/>
    </reaction>
</comment>
<dbReference type="HOGENOM" id="CLU_007383_14_0_0"/>
<accession>C1DVN5</accession>
<dbReference type="Pfam" id="PF16363">
    <property type="entry name" value="GDP_Man_Dehyd"/>
    <property type="match status" value="1"/>
</dbReference>
<dbReference type="STRING" id="204536.SULAZ_1202"/>
<dbReference type="EC" id="4.2.1.47" evidence="3 6"/>
<dbReference type="PANTHER" id="PTHR43715">
    <property type="entry name" value="GDP-MANNOSE 4,6-DEHYDRATASE"/>
    <property type="match status" value="1"/>
</dbReference>
<dbReference type="GO" id="GO:0070401">
    <property type="term" value="F:NADP+ binding"/>
    <property type="evidence" value="ECO:0007669"/>
    <property type="project" value="UniProtKB-UniRule"/>
</dbReference>
<dbReference type="InterPro" id="IPR016040">
    <property type="entry name" value="NAD(P)-bd_dom"/>
</dbReference>
<gene>
    <name evidence="6 8" type="primary">gmd</name>
    <name evidence="8" type="ordered locus">SULAZ_1202</name>
</gene>
<dbReference type="AlphaFoldDB" id="C1DVN5"/>
<keyword evidence="5 6" id="KW-0456">Lyase</keyword>
<comment type="function">
    <text evidence="6">Catalyzes the conversion of GDP-D-mannose to GDP-4-dehydro-6-deoxy-D-mannose.</text>
</comment>
<dbReference type="InterPro" id="IPR036291">
    <property type="entry name" value="NAD(P)-bd_dom_sf"/>
</dbReference>
<dbReference type="RefSeq" id="WP_012674183.1">
    <property type="nucleotide sequence ID" value="NC_012438.1"/>
</dbReference>
<keyword evidence="4 6" id="KW-0521">NADP</keyword>
<dbReference type="SUPFAM" id="SSF51735">
    <property type="entry name" value="NAD(P)-binding Rossmann-fold domains"/>
    <property type="match status" value="1"/>
</dbReference>
<dbReference type="Gene3D" id="3.90.25.10">
    <property type="entry name" value="UDP-galactose 4-epimerase, domain 1"/>
    <property type="match status" value="1"/>
</dbReference>
<dbReference type="GO" id="GO:0042351">
    <property type="term" value="P:'de novo' GDP-L-fucose biosynthetic process"/>
    <property type="evidence" value="ECO:0007669"/>
    <property type="project" value="TreeGrafter"/>
</dbReference>
<comment type="caution">
    <text evidence="6">Lacks conserved residue(s) required for the propagation of feature annotation.</text>
</comment>
<evidence type="ECO:0000256" key="6">
    <source>
        <dbReference type="HAMAP-Rule" id="MF_00955"/>
    </source>
</evidence>
<keyword evidence="9" id="KW-1185">Reference proteome</keyword>
<evidence type="ECO:0000256" key="2">
    <source>
        <dbReference type="ARBA" id="ARBA00009263"/>
    </source>
</evidence>
<feature type="domain" description="NAD(P)-binding" evidence="7">
    <location>
        <begin position="5"/>
        <end position="355"/>
    </location>
</feature>
<evidence type="ECO:0000259" key="7">
    <source>
        <dbReference type="Pfam" id="PF16363"/>
    </source>
</evidence>
<evidence type="ECO:0000256" key="4">
    <source>
        <dbReference type="ARBA" id="ARBA00022857"/>
    </source>
</evidence>
<dbReference type="Proteomes" id="UP000001369">
    <property type="component" value="Chromosome"/>
</dbReference>
<dbReference type="HAMAP" id="MF_00955">
    <property type="entry name" value="GDP_Man_dehydratase"/>
    <property type="match status" value="1"/>
</dbReference>
<dbReference type="FunFam" id="3.40.50.720:FF:000102">
    <property type="entry name" value="GDP-mannose 4,6-dehydratase"/>
    <property type="match status" value="1"/>
</dbReference>
<evidence type="ECO:0000256" key="5">
    <source>
        <dbReference type="ARBA" id="ARBA00023239"/>
    </source>
</evidence>
<sequence>MKKALITGITGQDGSYLAEFLLSKGYEVHGIIRRSSTFNTHRIDHIYIDPHDPKARLFLHYGDLSDSGQLTHLIYNIQPDEIYHLGAQSHVRVSFDIPEYTGDITGLGTTRILEAVRRSGIKTKFYQASSSEMFGASPPPQNEKTLFYPRSPYAAAKVYSYWMTVNYREAYNLFACNGILFNHESPRRGETFVTRKITRAIAHILAGKQDKLYLGNLNAKRDWGFAPEYVEMMWLMLQAEEPDDYVVGTGESHSVREFVEKAFSYVGINIQWHGKGVEEKGIVVSVDERILSTIQPPMLEKLKTTILKPGYVLIEIDPKYFRPTEVEHLQADITKAKEKLGWQPRTTFEELIMIMVDYDLKRLNLKPVGEGIKISQDKGFGYTDHDVTYIPNTENAQS</sequence>
<evidence type="ECO:0000313" key="9">
    <source>
        <dbReference type="Proteomes" id="UP000001369"/>
    </source>
</evidence>
<evidence type="ECO:0000313" key="8">
    <source>
        <dbReference type="EMBL" id="ACN98863.1"/>
    </source>
</evidence>
<reference evidence="8 9" key="1">
    <citation type="journal article" date="2009" name="J. Bacteriol.">
        <title>Complete and draft genome sequences of six members of the Aquificales.</title>
        <authorList>
            <person name="Reysenbach A.L."/>
            <person name="Hamamura N."/>
            <person name="Podar M."/>
            <person name="Griffiths E."/>
            <person name="Ferreira S."/>
            <person name="Hochstein R."/>
            <person name="Heidelberg J."/>
            <person name="Johnson J."/>
            <person name="Mead D."/>
            <person name="Pohorille A."/>
            <person name="Sarmiento M."/>
            <person name="Schweighofer K."/>
            <person name="Seshadri R."/>
            <person name="Voytek M.A."/>
        </authorList>
    </citation>
    <scope>NUCLEOTIDE SEQUENCE [LARGE SCALE GENOMIC DNA]</scope>
    <source>
        <strain evidence="9">Az-Fu1 / DSM 15241 / OCM 825</strain>
    </source>
</reference>
<comment type="similarity">
    <text evidence="2 6">Belongs to the NAD(P)-dependent epimerase/dehydratase family. GDP-mannose 4,6-dehydratase subfamily.</text>
</comment>
<protein>
    <recommendedName>
        <fullName evidence="3 6">GDP-mannose 4,6-dehydratase</fullName>
        <ecNumber evidence="3 6">4.2.1.47</ecNumber>
    </recommendedName>
    <alternativeName>
        <fullName evidence="6">GDP-D-mannose dehydratase</fullName>
    </alternativeName>
</protein>
<dbReference type="NCBIfam" id="TIGR01472">
    <property type="entry name" value="gmd"/>
    <property type="match status" value="1"/>
</dbReference>